<organism evidence="2 3">
    <name type="scientific">Melanomma pulvis-pyrius CBS 109.77</name>
    <dbReference type="NCBI Taxonomy" id="1314802"/>
    <lineage>
        <taxon>Eukaryota</taxon>
        <taxon>Fungi</taxon>
        <taxon>Dikarya</taxon>
        <taxon>Ascomycota</taxon>
        <taxon>Pezizomycotina</taxon>
        <taxon>Dothideomycetes</taxon>
        <taxon>Pleosporomycetidae</taxon>
        <taxon>Pleosporales</taxon>
        <taxon>Melanommataceae</taxon>
        <taxon>Melanomma</taxon>
    </lineage>
</organism>
<dbReference type="OrthoDB" id="5336565at2759"/>
<feature type="region of interest" description="Disordered" evidence="1">
    <location>
        <begin position="1"/>
        <end position="49"/>
    </location>
</feature>
<feature type="compositionally biased region" description="Polar residues" evidence="1">
    <location>
        <begin position="120"/>
        <end position="144"/>
    </location>
</feature>
<dbReference type="Proteomes" id="UP000799757">
    <property type="component" value="Unassembled WGS sequence"/>
</dbReference>
<feature type="compositionally biased region" description="Polar residues" evidence="1">
    <location>
        <begin position="442"/>
        <end position="467"/>
    </location>
</feature>
<feature type="compositionally biased region" description="Low complexity" evidence="1">
    <location>
        <begin position="145"/>
        <end position="155"/>
    </location>
</feature>
<protein>
    <submittedName>
        <fullName evidence="2">Uncharacterized protein</fullName>
    </submittedName>
</protein>
<accession>A0A6A6WNJ3</accession>
<evidence type="ECO:0000313" key="2">
    <source>
        <dbReference type="EMBL" id="KAF2785649.1"/>
    </source>
</evidence>
<feature type="region of interest" description="Disordered" evidence="1">
    <location>
        <begin position="432"/>
        <end position="508"/>
    </location>
</feature>
<keyword evidence="3" id="KW-1185">Reference proteome</keyword>
<evidence type="ECO:0000313" key="3">
    <source>
        <dbReference type="Proteomes" id="UP000799757"/>
    </source>
</evidence>
<sequence>MPSLYESLHLNRRKRDYREQPSAQPSEEWLPAKRRKASNPREPQTSPAFWDNLSKVDLTKRALRELDRRNDQAANTRRPVQSIAGFLCSCTTRTLKDINFLARQGGPDLSDLRNFSVPSYPSNVTMSSHRSSGRIQQHDSPTPESTRSNTNTTKTKSTEVYDRNFQQHLVDNYIYPHGYEYPDGSAPEKPTNWKDIHKILGRPRRSVSPSRFTEEDHERFCRADIHASIEKQVLELVLPVLEGEIGDVKCRSGGIHFTNLDPLTDGTLKPGNPGIYYGARPEQLKPQVREELSRQIMPSTEHDLPTAPNFFLTAKGPDGSLAVAGRQACYDGALGARGMHSLQSYEQEPVYDNNAYTVTSIYHGGALKMYTSHVRPPRTPRGRPEYCMNQLRSFSMTDTADTFRQGAAAYRNARDWAKEQRDDAIMKANDRAIPADAEATDQGVTAATETGDITMSQESRTSQNEDSTLLPDELESPDEDTADHILPAKRTNKDLEDLQGQQKRRNVD</sequence>
<proteinExistence type="predicted"/>
<reference evidence="2" key="1">
    <citation type="journal article" date="2020" name="Stud. Mycol.">
        <title>101 Dothideomycetes genomes: a test case for predicting lifestyles and emergence of pathogens.</title>
        <authorList>
            <person name="Haridas S."/>
            <person name="Albert R."/>
            <person name="Binder M."/>
            <person name="Bloem J."/>
            <person name="Labutti K."/>
            <person name="Salamov A."/>
            <person name="Andreopoulos B."/>
            <person name="Baker S."/>
            <person name="Barry K."/>
            <person name="Bills G."/>
            <person name="Bluhm B."/>
            <person name="Cannon C."/>
            <person name="Castanera R."/>
            <person name="Culley D."/>
            <person name="Daum C."/>
            <person name="Ezra D."/>
            <person name="Gonzalez J."/>
            <person name="Henrissat B."/>
            <person name="Kuo A."/>
            <person name="Liang C."/>
            <person name="Lipzen A."/>
            <person name="Lutzoni F."/>
            <person name="Magnuson J."/>
            <person name="Mondo S."/>
            <person name="Nolan M."/>
            <person name="Ohm R."/>
            <person name="Pangilinan J."/>
            <person name="Park H.-J."/>
            <person name="Ramirez L."/>
            <person name="Alfaro M."/>
            <person name="Sun H."/>
            <person name="Tritt A."/>
            <person name="Yoshinaga Y."/>
            <person name="Zwiers L.-H."/>
            <person name="Turgeon B."/>
            <person name="Goodwin S."/>
            <person name="Spatafora J."/>
            <person name="Crous P."/>
            <person name="Grigoriev I."/>
        </authorList>
    </citation>
    <scope>NUCLEOTIDE SEQUENCE</scope>
    <source>
        <strain evidence="2">CBS 109.77</strain>
    </source>
</reference>
<dbReference type="EMBL" id="MU002770">
    <property type="protein sequence ID" value="KAF2785649.1"/>
    <property type="molecule type" value="Genomic_DNA"/>
</dbReference>
<name>A0A6A6WNJ3_9PLEO</name>
<evidence type="ECO:0000256" key="1">
    <source>
        <dbReference type="SAM" id="MobiDB-lite"/>
    </source>
</evidence>
<dbReference type="AlphaFoldDB" id="A0A6A6WNJ3"/>
<feature type="compositionally biased region" description="Acidic residues" evidence="1">
    <location>
        <begin position="472"/>
        <end position="481"/>
    </location>
</feature>
<feature type="region of interest" description="Disordered" evidence="1">
    <location>
        <begin position="120"/>
        <end position="157"/>
    </location>
</feature>
<gene>
    <name evidence="2" type="ORF">K505DRAFT_319667</name>
</gene>